<feature type="transmembrane region" description="Helical" evidence="6">
    <location>
        <begin position="225"/>
        <end position="243"/>
    </location>
</feature>
<keyword evidence="9" id="KW-1185">Reference proteome</keyword>
<evidence type="ECO:0000256" key="3">
    <source>
        <dbReference type="ARBA" id="ARBA00022692"/>
    </source>
</evidence>
<dbReference type="PANTHER" id="PTHR42718:SF9">
    <property type="entry name" value="MAJOR FACILITATOR SUPERFAMILY MULTIDRUG TRANSPORTER MFSC"/>
    <property type="match status" value="1"/>
</dbReference>
<proteinExistence type="predicted"/>
<evidence type="ECO:0000256" key="5">
    <source>
        <dbReference type="ARBA" id="ARBA00023136"/>
    </source>
</evidence>
<organism evidence="8 9">
    <name type="scientific">Arthrobacter ginsengisoli</name>
    <dbReference type="NCBI Taxonomy" id="1356565"/>
    <lineage>
        <taxon>Bacteria</taxon>
        <taxon>Bacillati</taxon>
        <taxon>Actinomycetota</taxon>
        <taxon>Actinomycetes</taxon>
        <taxon>Micrococcales</taxon>
        <taxon>Micrococcaceae</taxon>
        <taxon>Arthrobacter</taxon>
    </lineage>
</organism>
<dbReference type="SUPFAM" id="SSF103473">
    <property type="entry name" value="MFS general substrate transporter"/>
    <property type="match status" value="1"/>
</dbReference>
<feature type="transmembrane region" description="Helical" evidence="6">
    <location>
        <begin position="293"/>
        <end position="317"/>
    </location>
</feature>
<feature type="transmembrane region" description="Helical" evidence="6">
    <location>
        <begin position="187"/>
        <end position="205"/>
    </location>
</feature>
<dbReference type="PROSITE" id="PS50850">
    <property type="entry name" value="MFS"/>
    <property type="match status" value="1"/>
</dbReference>
<comment type="caution">
    <text evidence="8">The sequence shown here is derived from an EMBL/GenBank/DDBJ whole genome shotgun (WGS) entry which is preliminary data.</text>
</comment>
<accession>A0ABU1UGF0</accession>
<feature type="domain" description="Major facilitator superfamily (MFS) profile" evidence="7">
    <location>
        <begin position="32"/>
        <end position="488"/>
    </location>
</feature>
<dbReference type="Pfam" id="PF07690">
    <property type="entry name" value="MFS_1"/>
    <property type="match status" value="1"/>
</dbReference>
<evidence type="ECO:0000259" key="7">
    <source>
        <dbReference type="PROSITE" id="PS50850"/>
    </source>
</evidence>
<dbReference type="RefSeq" id="WP_310060411.1">
    <property type="nucleotide sequence ID" value="NZ_JAVDVQ010000020.1"/>
</dbReference>
<evidence type="ECO:0000256" key="4">
    <source>
        <dbReference type="ARBA" id="ARBA00022989"/>
    </source>
</evidence>
<keyword evidence="2" id="KW-0813">Transport</keyword>
<dbReference type="Gene3D" id="1.20.1720.10">
    <property type="entry name" value="Multidrug resistance protein D"/>
    <property type="match status" value="1"/>
</dbReference>
<evidence type="ECO:0000313" key="9">
    <source>
        <dbReference type="Proteomes" id="UP001252243"/>
    </source>
</evidence>
<feature type="transmembrane region" description="Helical" evidence="6">
    <location>
        <begin position="363"/>
        <end position="381"/>
    </location>
</feature>
<evidence type="ECO:0000313" key="8">
    <source>
        <dbReference type="EMBL" id="MDR7084268.1"/>
    </source>
</evidence>
<feature type="transmembrane region" description="Helical" evidence="6">
    <location>
        <begin position="100"/>
        <end position="119"/>
    </location>
</feature>
<protein>
    <submittedName>
        <fullName evidence="8">MFS family permease</fullName>
    </submittedName>
</protein>
<comment type="subcellular location">
    <subcellularLocation>
        <location evidence="1">Cell membrane</location>
        <topology evidence="1">Multi-pass membrane protein</topology>
    </subcellularLocation>
</comment>
<feature type="transmembrane region" description="Helical" evidence="6">
    <location>
        <begin position="32"/>
        <end position="56"/>
    </location>
</feature>
<dbReference type="PANTHER" id="PTHR42718">
    <property type="entry name" value="MAJOR FACILITATOR SUPERFAMILY MULTIDRUG TRANSPORTER MFSC"/>
    <property type="match status" value="1"/>
</dbReference>
<feature type="transmembrane region" description="Helical" evidence="6">
    <location>
        <begin position="68"/>
        <end position="88"/>
    </location>
</feature>
<keyword evidence="3 6" id="KW-0812">Transmembrane</keyword>
<reference evidence="8 9" key="1">
    <citation type="submission" date="2023-07" db="EMBL/GenBank/DDBJ databases">
        <title>Sorghum-associated microbial communities from plants grown in Nebraska, USA.</title>
        <authorList>
            <person name="Schachtman D."/>
        </authorList>
    </citation>
    <scope>NUCLEOTIDE SEQUENCE [LARGE SCALE GENOMIC DNA]</scope>
    <source>
        <strain evidence="8 9">BE167</strain>
    </source>
</reference>
<feature type="transmembrane region" description="Helical" evidence="6">
    <location>
        <begin position="387"/>
        <end position="412"/>
    </location>
</feature>
<keyword evidence="4 6" id="KW-1133">Transmembrane helix</keyword>
<name>A0ABU1UGF0_9MICC</name>
<evidence type="ECO:0000256" key="2">
    <source>
        <dbReference type="ARBA" id="ARBA00022448"/>
    </source>
</evidence>
<dbReference type="InterPro" id="IPR011701">
    <property type="entry name" value="MFS"/>
</dbReference>
<sequence>MTVPMTGSPAVQLAPAELPDAQRKLPWKRAGMLMAVTFSGLQMLNEVGAMMAIPLYKSMSMDLGLTPSQVSWALLATLLMGAASIALLSKAGDVFGHRKVMIICIVGIFVGYVMSALATDFTVLVIGRALTGIMAGQALVVGIMNDRLSNFDRKRAIGIIAGGQAVGVTLGFGVGGLMVVVGATWRHAFWIGAALTVLSMIGMLLWGSDSDATLRNRGKSKRIDVAGVTLLGFSLTAICIGLSQSPAWGFTSPATLTWVIAGVVGLGLALFAESRSKQPLVDISLLLSTRLMPAYAVFVTLGIAGIMMFNFVMGWALTPAELAGYGFGLNPLTAGFLFIPMTVAGIVVSTVIPRLLHRVPPRGPLAAGAFLLMLSFVWLYFMHTQLWAVVVGILFYGIAYTTVLTIAVSIIAAEAPPGKGAGTASIYVGIALSASAIGTAVYAAIIGLNTTPAAPLPPAENYATGFLTAAIVSVVAIIAAFALSKRVHLTEVASH</sequence>
<dbReference type="Gene3D" id="1.20.1250.20">
    <property type="entry name" value="MFS general substrate transporter like domains"/>
    <property type="match status" value="1"/>
</dbReference>
<evidence type="ECO:0000256" key="6">
    <source>
        <dbReference type="SAM" id="Phobius"/>
    </source>
</evidence>
<feature type="transmembrane region" description="Helical" evidence="6">
    <location>
        <begin position="156"/>
        <end position="181"/>
    </location>
</feature>
<feature type="transmembrane region" description="Helical" evidence="6">
    <location>
        <begin position="337"/>
        <end position="356"/>
    </location>
</feature>
<feature type="transmembrane region" description="Helical" evidence="6">
    <location>
        <begin position="125"/>
        <end position="144"/>
    </location>
</feature>
<gene>
    <name evidence="8" type="ORF">J2X01_003576</name>
</gene>
<dbReference type="InterPro" id="IPR036259">
    <property type="entry name" value="MFS_trans_sf"/>
</dbReference>
<feature type="transmembrane region" description="Helical" evidence="6">
    <location>
        <begin position="424"/>
        <end position="445"/>
    </location>
</feature>
<feature type="transmembrane region" description="Helical" evidence="6">
    <location>
        <begin position="465"/>
        <end position="483"/>
    </location>
</feature>
<keyword evidence="5 6" id="KW-0472">Membrane</keyword>
<dbReference type="EMBL" id="JAVDVQ010000020">
    <property type="protein sequence ID" value="MDR7084268.1"/>
    <property type="molecule type" value="Genomic_DNA"/>
</dbReference>
<feature type="transmembrane region" description="Helical" evidence="6">
    <location>
        <begin position="255"/>
        <end position="272"/>
    </location>
</feature>
<dbReference type="InterPro" id="IPR020846">
    <property type="entry name" value="MFS_dom"/>
</dbReference>
<dbReference type="Proteomes" id="UP001252243">
    <property type="component" value="Unassembled WGS sequence"/>
</dbReference>
<evidence type="ECO:0000256" key="1">
    <source>
        <dbReference type="ARBA" id="ARBA00004651"/>
    </source>
</evidence>